<evidence type="ECO:0000313" key="1">
    <source>
        <dbReference type="EMBL" id="KIK10466.1"/>
    </source>
</evidence>
<dbReference type="HOGENOM" id="CLU_2414162_0_0_1"/>
<dbReference type="AlphaFoldDB" id="A0A0C9XZY9"/>
<organism evidence="1 2">
    <name type="scientific">Pisolithus microcarpus 441</name>
    <dbReference type="NCBI Taxonomy" id="765257"/>
    <lineage>
        <taxon>Eukaryota</taxon>
        <taxon>Fungi</taxon>
        <taxon>Dikarya</taxon>
        <taxon>Basidiomycota</taxon>
        <taxon>Agaricomycotina</taxon>
        <taxon>Agaricomycetes</taxon>
        <taxon>Agaricomycetidae</taxon>
        <taxon>Boletales</taxon>
        <taxon>Sclerodermatineae</taxon>
        <taxon>Pisolithaceae</taxon>
        <taxon>Pisolithus</taxon>
    </lineage>
</organism>
<name>A0A0C9XZY9_9AGAM</name>
<reference evidence="2" key="2">
    <citation type="submission" date="2015-01" db="EMBL/GenBank/DDBJ databases">
        <title>Evolutionary Origins and Diversification of the Mycorrhizal Mutualists.</title>
        <authorList>
            <consortium name="DOE Joint Genome Institute"/>
            <consortium name="Mycorrhizal Genomics Consortium"/>
            <person name="Kohler A."/>
            <person name="Kuo A."/>
            <person name="Nagy L.G."/>
            <person name="Floudas D."/>
            <person name="Copeland A."/>
            <person name="Barry K.W."/>
            <person name="Cichocki N."/>
            <person name="Veneault-Fourrey C."/>
            <person name="LaButti K."/>
            <person name="Lindquist E.A."/>
            <person name="Lipzen A."/>
            <person name="Lundell T."/>
            <person name="Morin E."/>
            <person name="Murat C."/>
            <person name="Riley R."/>
            <person name="Ohm R."/>
            <person name="Sun H."/>
            <person name="Tunlid A."/>
            <person name="Henrissat B."/>
            <person name="Grigoriev I.V."/>
            <person name="Hibbett D.S."/>
            <person name="Martin F."/>
        </authorList>
    </citation>
    <scope>NUCLEOTIDE SEQUENCE [LARGE SCALE GENOMIC DNA]</scope>
    <source>
        <strain evidence="2">441</strain>
    </source>
</reference>
<protein>
    <submittedName>
        <fullName evidence="1">Uncharacterized protein</fullName>
    </submittedName>
</protein>
<evidence type="ECO:0000313" key="2">
    <source>
        <dbReference type="Proteomes" id="UP000054018"/>
    </source>
</evidence>
<gene>
    <name evidence="1" type="ORF">PISMIDRAFT_20374</name>
</gene>
<sequence>MQNIFRSPSCRTETYEMITSDERKYYYKPLRPSPRQQYYRQTCQAVNDEQVSPCNASALIISANVKLQSFSGQMINFEPTHAREHQAEQTSG</sequence>
<keyword evidence="2" id="KW-1185">Reference proteome</keyword>
<proteinExistence type="predicted"/>
<accession>A0A0C9XZY9</accession>
<dbReference type="EMBL" id="KN834666">
    <property type="protein sequence ID" value="KIK10466.1"/>
    <property type="molecule type" value="Genomic_DNA"/>
</dbReference>
<dbReference type="Proteomes" id="UP000054018">
    <property type="component" value="Unassembled WGS sequence"/>
</dbReference>
<reference evidence="1 2" key="1">
    <citation type="submission" date="2014-04" db="EMBL/GenBank/DDBJ databases">
        <authorList>
            <consortium name="DOE Joint Genome Institute"/>
            <person name="Kuo A."/>
            <person name="Kohler A."/>
            <person name="Costa M.D."/>
            <person name="Nagy L.G."/>
            <person name="Floudas D."/>
            <person name="Copeland A."/>
            <person name="Barry K.W."/>
            <person name="Cichocki N."/>
            <person name="Veneault-Fourrey C."/>
            <person name="LaButti K."/>
            <person name="Lindquist E.A."/>
            <person name="Lipzen A."/>
            <person name="Lundell T."/>
            <person name="Morin E."/>
            <person name="Murat C."/>
            <person name="Sun H."/>
            <person name="Tunlid A."/>
            <person name="Henrissat B."/>
            <person name="Grigoriev I.V."/>
            <person name="Hibbett D.S."/>
            <person name="Martin F."/>
            <person name="Nordberg H.P."/>
            <person name="Cantor M.N."/>
            <person name="Hua S.X."/>
        </authorList>
    </citation>
    <scope>NUCLEOTIDE SEQUENCE [LARGE SCALE GENOMIC DNA]</scope>
    <source>
        <strain evidence="1 2">441</strain>
    </source>
</reference>